<keyword evidence="1" id="KW-0489">Methyltransferase</keyword>
<keyword evidence="2" id="KW-1185">Reference proteome</keyword>
<comment type="caution">
    <text evidence="1">The sequence shown here is derived from an EMBL/GenBank/DDBJ whole genome shotgun (WGS) entry which is preliminary data.</text>
</comment>
<dbReference type="Proteomes" id="UP001157911">
    <property type="component" value="Unassembled WGS sequence"/>
</dbReference>
<protein>
    <submittedName>
        <fullName evidence="1">Demethylmenaquinone methyltransferase</fullName>
    </submittedName>
</protein>
<name>A0ABY1NBQ6_9BACT</name>
<dbReference type="SUPFAM" id="SSF53335">
    <property type="entry name" value="S-adenosyl-L-methionine-dependent methyltransferases"/>
    <property type="match status" value="1"/>
</dbReference>
<dbReference type="GO" id="GO:0008168">
    <property type="term" value="F:methyltransferase activity"/>
    <property type="evidence" value="ECO:0007669"/>
    <property type="project" value="UniProtKB-KW"/>
</dbReference>
<gene>
    <name evidence="1" type="ORF">SAMN06265339_0328</name>
</gene>
<dbReference type="InterPro" id="IPR029063">
    <property type="entry name" value="SAM-dependent_MTases_sf"/>
</dbReference>
<sequence>MRYNVKDIFNSPFAVFYEKVINKISSPVQVNRWRKRLIKDILSEIPDPEIVVDYCSGACNMGKLLLSLTSNPPFIINCDISKPLLNLGKEELPEHSAFVCADNRFFPVKNSSIDAVFSSFCVRNSPEPIKTVKEVYRVLKSGGAWGILDFFKIKERAPVTAFNDFLFRSFMKLNGALIPSHREAIEYLFYSIENFYTVDEFSELLRENGFDVKLVRTYMGGVANTLVAIKQEVSDV</sequence>
<dbReference type="Gene3D" id="3.40.50.150">
    <property type="entry name" value="Vaccinia Virus protein VP39"/>
    <property type="match status" value="1"/>
</dbReference>
<proteinExistence type="predicted"/>
<dbReference type="CDD" id="cd02440">
    <property type="entry name" value="AdoMet_MTases"/>
    <property type="match status" value="1"/>
</dbReference>
<accession>A0ABY1NBQ6</accession>
<evidence type="ECO:0000313" key="1">
    <source>
        <dbReference type="EMBL" id="SMP05854.1"/>
    </source>
</evidence>
<evidence type="ECO:0000313" key="2">
    <source>
        <dbReference type="Proteomes" id="UP001157911"/>
    </source>
</evidence>
<dbReference type="GO" id="GO:0032259">
    <property type="term" value="P:methylation"/>
    <property type="evidence" value="ECO:0007669"/>
    <property type="project" value="UniProtKB-KW"/>
</dbReference>
<reference evidence="1 2" key="1">
    <citation type="submission" date="2017-05" db="EMBL/GenBank/DDBJ databases">
        <authorList>
            <person name="Varghese N."/>
            <person name="Submissions S."/>
        </authorList>
    </citation>
    <scope>NUCLEOTIDE SEQUENCE [LARGE SCALE GENOMIC DNA]</scope>
    <source>
        <strain evidence="1 2">DSM 15522</strain>
    </source>
</reference>
<dbReference type="PANTHER" id="PTHR43591">
    <property type="entry name" value="METHYLTRANSFERASE"/>
    <property type="match status" value="1"/>
</dbReference>
<dbReference type="Pfam" id="PF01209">
    <property type="entry name" value="Ubie_methyltran"/>
    <property type="match status" value="1"/>
</dbReference>
<dbReference type="RefSeq" id="WP_283399834.1">
    <property type="nucleotide sequence ID" value="NZ_FXUB01000001.1"/>
</dbReference>
<keyword evidence="1" id="KW-0808">Transferase</keyword>
<organism evidence="1 2">
    <name type="scientific">Desulfurobacterium pacificum</name>
    <dbReference type="NCBI Taxonomy" id="240166"/>
    <lineage>
        <taxon>Bacteria</taxon>
        <taxon>Pseudomonadati</taxon>
        <taxon>Aquificota</taxon>
        <taxon>Aquificia</taxon>
        <taxon>Desulfurobacteriales</taxon>
        <taxon>Desulfurobacteriaceae</taxon>
        <taxon>Desulfurobacterium</taxon>
    </lineage>
</organism>
<dbReference type="EMBL" id="FXUB01000001">
    <property type="protein sequence ID" value="SMP05854.1"/>
    <property type="molecule type" value="Genomic_DNA"/>
</dbReference>